<feature type="region of interest" description="Disordered" evidence="1">
    <location>
        <begin position="746"/>
        <end position="765"/>
    </location>
</feature>
<dbReference type="Gene3D" id="3.40.50.150">
    <property type="entry name" value="Vaccinia Virus protein VP39"/>
    <property type="match status" value="1"/>
</dbReference>
<dbReference type="REBASE" id="443272">
    <property type="entry name" value="M.CcuG1ORF12445P"/>
</dbReference>
<evidence type="ECO:0000259" key="2">
    <source>
        <dbReference type="Pfam" id="PF06634"/>
    </source>
</evidence>
<accession>A0A7H0EY34</accession>
<dbReference type="GO" id="GO:0008168">
    <property type="term" value="F:methyltransferase activity"/>
    <property type="evidence" value="ECO:0007669"/>
    <property type="project" value="InterPro"/>
</dbReference>
<dbReference type="PROSITE" id="PS00092">
    <property type="entry name" value="N6_MTASE"/>
    <property type="match status" value="1"/>
</dbReference>
<keyword evidence="4" id="KW-1185">Reference proteome</keyword>
<gene>
    <name evidence="3" type="ORF">IAR63_12445</name>
</gene>
<organism evidence="3 4">
    <name type="scientific">Cylindrospermopsis curvispora GIHE-G1</name>
    <dbReference type="NCBI Taxonomy" id="2666332"/>
    <lineage>
        <taxon>Bacteria</taxon>
        <taxon>Bacillati</taxon>
        <taxon>Cyanobacteriota</taxon>
        <taxon>Cyanophyceae</taxon>
        <taxon>Nostocales</taxon>
        <taxon>Aphanizomenonaceae</taxon>
        <taxon>Cylindrospermopsis</taxon>
    </lineage>
</organism>
<evidence type="ECO:0000313" key="4">
    <source>
        <dbReference type="Proteomes" id="UP000516013"/>
    </source>
</evidence>
<feature type="domain" description="DUF1156" evidence="2">
    <location>
        <begin position="9"/>
        <end position="59"/>
    </location>
</feature>
<dbReference type="Proteomes" id="UP000516013">
    <property type="component" value="Chromosome"/>
</dbReference>
<dbReference type="InterPro" id="IPR002052">
    <property type="entry name" value="DNA_methylase_N6_adenine_CS"/>
</dbReference>
<sequence>MTKRLIEEWLPVAEIGLESLRERTPMTPFPAPNRLHVWWARRPLVASRAAVLASLLPADADKQKFLHVLGIHGDPVQAQYLMQKARRTGERVKDPYGYERAFKYCLGTDDITWLKTELNIYDLNQISVLDVTAGGGSIPFETVRLGFNSLANDINPVASIILKATIDFPIKYDLQILEVYNRISLEWRKHMEERLQDLFPKNKNESISDATYLYARTIRCPYCDGIIPLSPNWKLASDGTGVRLNPDINKRICEFEIVSKAKDQSPGTVTRGDAQCPYPDCNRVVSGDEIKAQAQGGEMGDQLFAVVYKQRIVTTTKTGKSREKWERGYRSPLPSDDNTAEIKDKLEEKLTDWEALDIIPNEIVLEGSKTDEALRYGLYYWRSFFSPRQLLCHGTSVEVFRELLEKEESKGALEETTKAAFTYLSFALDKMLNYNSRMSIWMPTREVVANTFNRHDFAFCWSYSEMAPLITGLGYDWAIEQTGKCIEELVELSRPDIDIKKANNKGQQLNLLNSPSFTPPNITITNESGDNLYHLDDNSIDAVVFDPPYYDNVMYAELSDFFYVWLKRTAGYIYPEFFTRQLTDKENEAVANPAKFPGEKGAKALATKDYQERMANIFKECGRVLKENGILTLMFTHKAQGAWDALASGLLEAGFVITASWPVNTEAEGSLHIKDKAAAKSTIFLVCRPRKIKPEDHTIYWEDIEKDIAKTVRNRVEEFQKYGIKGVDLYLSCFGPALQELSQHWPLTRGTPKPSPQTTKKTKQTTLRDEFDPYSVTPEDALDTARKEVKQWRMQQLLGTKRQTTLDSITEWFVLAWDAFKSPRFPYDEALRLARVVGVDLDRDIVGKLAQKQSSDLILLDSNQRAAKGSLGSPDGNRAMIDALHHAATRARSNGLEAAIKLLESNQVEKNPDFQMALLAVLEVLPVSGTYTGMIEEEGDIAEAAKDFDVLENLRRLAFSEKVPQPKQLELWLNV</sequence>
<dbReference type="RefSeq" id="WP_187705497.1">
    <property type="nucleotide sequence ID" value="NZ_CP060822.1"/>
</dbReference>
<dbReference type="EMBL" id="CP060822">
    <property type="protein sequence ID" value="QNP28700.1"/>
    <property type="molecule type" value="Genomic_DNA"/>
</dbReference>
<dbReference type="InterPro" id="IPR029063">
    <property type="entry name" value="SAM-dependent_MTases_sf"/>
</dbReference>
<dbReference type="KEGG" id="ccur:IAR63_12445"/>
<proteinExistence type="predicted"/>
<dbReference type="Pfam" id="PF06634">
    <property type="entry name" value="DUF1156"/>
    <property type="match status" value="1"/>
</dbReference>
<evidence type="ECO:0000313" key="3">
    <source>
        <dbReference type="EMBL" id="QNP28700.1"/>
    </source>
</evidence>
<dbReference type="GO" id="GO:0003676">
    <property type="term" value="F:nucleic acid binding"/>
    <property type="evidence" value="ECO:0007669"/>
    <property type="project" value="InterPro"/>
</dbReference>
<name>A0A7H0EY34_9CYAN</name>
<protein>
    <submittedName>
        <fullName evidence="3">DUF1156 domain-containing protein</fullName>
    </submittedName>
</protein>
<dbReference type="InterPro" id="IPR009537">
    <property type="entry name" value="DUF1156"/>
</dbReference>
<dbReference type="SUPFAM" id="SSF53335">
    <property type="entry name" value="S-adenosyl-L-methionine-dependent methyltransferases"/>
    <property type="match status" value="2"/>
</dbReference>
<dbReference type="GO" id="GO:0032259">
    <property type="term" value="P:methylation"/>
    <property type="evidence" value="ECO:0007669"/>
    <property type="project" value="InterPro"/>
</dbReference>
<dbReference type="AlphaFoldDB" id="A0A7H0EY34"/>
<evidence type="ECO:0000256" key="1">
    <source>
        <dbReference type="SAM" id="MobiDB-lite"/>
    </source>
</evidence>
<reference evidence="3 4" key="1">
    <citation type="submission" date="2020-08" db="EMBL/GenBank/DDBJ databases">
        <title>Complete genome sequence of Raphidiopsis curvispora isolated from drinking water reservoir in South Korea.</title>
        <authorList>
            <person name="Jeong J."/>
        </authorList>
    </citation>
    <scope>NUCLEOTIDE SEQUENCE [LARGE SCALE GENOMIC DNA]</scope>
    <source>
        <strain evidence="3 4">GIHE-G1</strain>
    </source>
</reference>